<evidence type="ECO:0000259" key="6">
    <source>
        <dbReference type="PROSITE" id="PS00662"/>
    </source>
</evidence>
<dbReference type="InterPro" id="IPR013374">
    <property type="entry name" value="ATPase_typ4_pilus-assembl_PilB"/>
</dbReference>
<evidence type="ECO:0000256" key="3">
    <source>
        <dbReference type="ARBA" id="ARBA00022490"/>
    </source>
</evidence>
<dbReference type="Pfam" id="PF00437">
    <property type="entry name" value="T2SSE"/>
    <property type="match status" value="1"/>
</dbReference>
<dbReference type="GO" id="GO:0005524">
    <property type="term" value="F:ATP binding"/>
    <property type="evidence" value="ECO:0007669"/>
    <property type="project" value="UniProtKB-KW"/>
</dbReference>
<dbReference type="NCBIfam" id="TIGR02538">
    <property type="entry name" value="type_IV_pilB"/>
    <property type="match status" value="1"/>
</dbReference>
<dbReference type="AlphaFoldDB" id="A0A1N6TXH4"/>
<reference evidence="7 8" key="1">
    <citation type="submission" date="2017-01" db="EMBL/GenBank/DDBJ databases">
        <authorList>
            <person name="Mah S.A."/>
            <person name="Swanson W.J."/>
            <person name="Moy G.W."/>
            <person name="Vacquier V.D."/>
        </authorList>
    </citation>
    <scope>NUCLEOTIDE SEQUENCE [LARGE SCALE GENOMIC DNA]</scope>
    <source>
        <strain evidence="7 8">RU36E</strain>
    </source>
</reference>
<dbReference type="EMBL" id="FTMP01000005">
    <property type="protein sequence ID" value="SIQ57989.1"/>
    <property type="molecule type" value="Genomic_DNA"/>
</dbReference>
<dbReference type="FunFam" id="3.40.50.300:FF:000398">
    <property type="entry name" value="Type IV pilus assembly ATPase PilB"/>
    <property type="match status" value="1"/>
</dbReference>
<feature type="domain" description="Bacterial type II secretion system protein E" evidence="6">
    <location>
        <begin position="385"/>
        <end position="399"/>
    </location>
</feature>
<accession>A0A1N6TXH4</accession>
<dbReference type="InterPro" id="IPR007831">
    <property type="entry name" value="T2SS_GspE_N"/>
</dbReference>
<dbReference type="PROSITE" id="PS00662">
    <property type="entry name" value="T2SP_E"/>
    <property type="match status" value="1"/>
</dbReference>
<dbReference type="SUPFAM" id="SSF160246">
    <property type="entry name" value="EspE N-terminal domain-like"/>
    <property type="match status" value="1"/>
</dbReference>
<dbReference type="Gene3D" id="3.30.300.160">
    <property type="entry name" value="Type II secretion system, protein E, N-terminal domain"/>
    <property type="match status" value="1"/>
</dbReference>
<dbReference type="Gene3D" id="3.40.50.300">
    <property type="entry name" value="P-loop containing nucleotide triphosphate hydrolases"/>
    <property type="match status" value="1"/>
</dbReference>
<sequence>MNDAVSLSGLARQVAQAGLLDEKGAQQAQLQAARNKLPLITYLVQNKLVKARDLAELTAEQFGVAFFDLSSLDKESQPRDLVSEKLIRQHRVLPLWRRGNKLYVGVSDPSNHQAVTDIQFSTGLNTEGVLVEDDKLGEAIEKFFDTAGGMDDLGDMDLDGLDVEAVDEDKQDSGPGNEADDAPVVRFVNKMLLDAIKGGSSDLHFEPYERSYRVRFRTDGILHEVARPPVQLAPRISARLKVMASLDISERRRPQDGRIKMKISKTKAIDFRVNTLPTLWGEKIVMRILDPSSAQMGIDALGYEEFQKELYLTALKQPQGMILVTGPTGSGKTVSLYTGLNILNTVDVNISTAEDPVEINLEGINQVNVNPKQGMDFSQALRAFLRQDPDVIMVGEIRDLETAEIAIKAAQTGHMVMSTLHTNSAAETLTRLRNMGVPSFNIATSVNLIIAQRLARKLCSSCKREVTLPKEALLEEGFTEKEIGTFKVYGPVGCENCKGGYKGRLGIYEVVKNTPSLQRIIMEDGNSIDIAAQMRKDGFNDLRRSGLIKVIQGVTSLEEINRVTKD</sequence>
<dbReference type="GO" id="GO:0016887">
    <property type="term" value="F:ATP hydrolysis activity"/>
    <property type="evidence" value="ECO:0007669"/>
    <property type="project" value="InterPro"/>
</dbReference>
<evidence type="ECO:0000313" key="8">
    <source>
        <dbReference type="Proteomes" id="UP000185841"/>
    </source>
</evidence>
<dbReference type="CDD" id="cd01129">
    <property type="entry name" value="PulE-GspE-like"/>
    <property type="match status" value="1"/>
</dbReference>
<dbReference type="FunFam" id="3.30.450.90:FF:000001">
    <property type="entry name" value="Type II secretion system ATPase GspE"/>
    <property type="match status" value="1"/>
</dbReference>
<dbReference type="PANTHER" id="PTHR30258:SF1">
    <property type="entry name" value="PROTEIN TRANSPORT PROTEIN HOFB HOMOLOG"/>
    <property type="match status" value="1"/>
</dbReference>
<dbReference type="Proteomes" id="UP000185841">
    <property type="component" value="Unassembled WGS sequence"/>
</dbReference>
<dbReference type="PANTHER" id="PTHR30258">
    <property type="entry name" value="TYPE II SECRETION SYSTEM PROTEIN GSPE-RELATED"/>
    <property type="match status" value="1"/>
</dbReference>
<evidence type="ECO:0000256" key="5">
    <source>
        <dbReference type="ARBA" id="ARBA00022840"/>
    </source>
</evidence>
<evidence type="ECO:0000256" key="2">
    <source>
        <dbReference type="ARBA" id="ARBA00006611"/>
    </source>
</evidence>
<keyword evidence="3" id="KW-0963">Cytoplasm</keyword>
<dbReference type="InterPro" id="IPR027417">
    <property type="entry name" value="P-loop_NTPase"/>
</dbReference>
<dbReference type="Pfam" id="PF05157">
    <property type="entry name" value="MshEN"/>
    <property type="match status" value="1"/>
</dbReference>
<comment type="subcellular location">
    <subcellularLocation>
        <location evidence="1">Cytoplasm</location>
    </subcellularLocation>
</comment>
<dbReference type="SUPFAM" id="SSF52540">
    <property type="entry name" value="P-loop containing nucleoside triphosphate hydrolases"/>
    <property type="match status" value="1"/>
</dbReference>
<evidence type="ECO:0000313" key="7">
    <source>
        <dbReference type="EMBL" id="SIQ57989.1"/>
    </source>
</evidence>
<keyword evidence="4" id="KW-0547">Nucleotide-binding</keyword>
<dbReference type="InterPro" id="IPR001482">
    <property type="entry name" value="T2SS/T4SS_dom"/>
</dbReference>
<dbReference type="RefSeq" id="WP_076426956.1">
    <property type="nucleotide sequence ID" value="NZ_FTMP01000005.1"/>
</dbReference>
<name>A0A1N6TXH4_AQUAC</name>
<proteinExistence type="inferred from homology"/>
<keyword evidence="5" id="KW-0067">ATP-binding</keyword>
<dbReference type="GO" id="GO:0005886">
    <property type="term" value="C:plasma membrane"/>
    <property type="evidence" value="ECO:0007669"/>
    <property type="project" value="TreeGrafter"/>
</dbReference>
<dbReference type="Gene3D" id="3.30.450.90">
    <property type="match status" value="1"/>
</dbReference>
<dbReference type="GO" id="GO:0005737">
    <property type="term" value="C:cytoplasm"/>
    <property type="evidence" value="ECO:0007669"/>
    <property type="project" value="UniProtKB-SubCell"/>
</dbReference>
<organism evidence="7 8">
    <name type="scientific">Aquipseudomonas alcaligenes</name>
    <name type="common">Pseudomonas alcaligenes</name>
    <dbReference type="NCBI Taxonomy" id="43263"/>
    <lineage>
        <taxon>Bacteria</taxon>
        <taxon>Pseudomonadati</taxon>
        <taxon>Pseudomonadota</taxon>
        <taxon>Gammaproteobacteria</taxon>
        <taxon>Pseudomonadales</taxon>
        <taxon>Pseudomonadaceae</taxon>
        <taxon>Aquipseudomonas</taxon>
    </lineage>
</organism>
<protein>
    <submittedName>
        <fullName evidence="7">Type IV pilus assembly protein PilB</fullName>
    </submittedName>
</protein>
<evidence type="ECO:0000256" key="4">
    <source>
        <dbReference type="ARBA" id="ARBA00022741"/>
    </source>
</evidence>
<comment type="similarity">
    <text evidence="2">Belongs to the GSP E family.</text>
</comment>
<dbReference type="GO" id="GO:0009297">
    <property type="term" value="P:pilus assembly"/>
    <property type="evidence" value="ECO:0007669"/>
    <property type="project" value="InterPro"/>
</dbReference>
<gene>
    <name evidence="7" type="ORF">SAMN05878282_105253</name>
</gene>
<dbReference type="InterPro" id="IPR037257">
    <property type="entry name" value="T2SS_E_N_sf"/>
</dbReference>
<evidence type="ECO:0000256" key="1">
    <source>
        <dbReference type="ARBA" id="ARBA00004496"/>
    </source>
</evidence>